<accession>A0A542XLN5</accession>
<dbReference type="Proteomes" id="UP000315983">
    <property type="component" value="Unassembled WGS sequence"/>
</dbReference>
<reference evidence="1 4" key="2">
    <citation type="submission" date="2021-03" db="EMBL/GenBank/DDBJ databases">
        <title>Whole genome shotgun sequence of Salinispora arenicola NBRC 105043.</title>
        <authorList>
            <person name="Komaki H."/>
            <person name="Tamura T."/>
        </authorList>
    </citation>
    <scope>NUCLEOTIDE SEQUENCE [LARGE SCALE GENOMIC DNA]</scope>
    <source>
        <strain evidence="1 4">NBRC 105043</strain>
    </source>
</reference>
<evidence type="ECO:0000313" key="4">
    <source>
        <dbReference type="Proteomes" id="UP000677457"/>
    </source>
</evidence>
<sequence length="48" mass="5000">MAEKAVGYDISWPDPKTTGAALATEAVLRATSREVLADHGRAEASADV</sequence>
<proteinExistence type="predicted"/>
<keyword evidence="4" id="KW-1185">Reference proteome</keyword>
<dbReference type="Proteomes" id="UP000677457">
    <property type="component" value="Unassembled WGS sequence"/>
</dbReference>
<dbReference type="RefSeq" id="WP_016813921.1">
    <property type="nucleotide sequence ID" value="NZ_BOQM01000044.1"/>
</dbReference>
<organism evidence="2 3">
    <name type="scientific">Salinispora arenicola</name>
    <dbReference type="NCBI Taxonomy" id="168697"/>
    <lineage>
        <taxon>Bacteria</taxon>
        <taxon>Bacillati</taxon>
        <taxon>Actinomycetota</taxon>
        <taxon>Actinomycetes</taxon>
        <taxon>Micromonosporales</taxon>
        <taxon>Micromonosporaceae</taxon>
        <taxon>Salinispora</taxon>
    </lineage>
</organism>
<dbReference type="AlphaFoldDB" id="A0A542XLN5"/>
<evidence type="ECO:0000313" key="3">
    <source>
        <dbReference type="Proteomes" id="UP000315983"/>
    </source>
</evidence>
<gene>
    <name evidence="2" type="ORF">FB564_1800</name>
    <name evidence="1" type="ORF">Sar04_42880</name>
</gene>
<dbReference type="EMBL" id="VFOL01000001">
    <property type="protein sequence ID" value="TQL36690.1"/>
    <property type="molecule type" value="Genomic_DNA"/>
</dbReference>
<name>A0A542XLN5_SALAC</name>
<evidence type="ECO:0000313" key="2">
    <source>
        <dbReference type="EMBL" id="TQL36690.1"/>
    </source>
</evidence>
<dbReference type="GeneID" id="93774223"/>
<protein>
    <submittedName>
        <fullName evidence="2">Uncharacterized protein</fullName>
    </submittedName>
</protein>
<dbReference type="EMBL" id="BOQM01000044">
    <property type="protein sequence ID" value="GIM87552.1"/>
    <property type="molecule type" value="Genomic_DNA"/>
</dbReference>
<reference evidence="2 3" key="1">
    <citation type="submission" date="2019-06" db="EMBL/GenBank/DDBJ databases">
        <title>Sequencing the genomes of 1000 actinobacteria strains.</title>
        <authorList>
            <person name="Klenk H.-P."/>
        </authorList>
    </citation>
    <scope>NUCLEOTIDE SEQUENCE [LARGE SCALE GENOMIC DNA]</scope>
    <source>
        <strain evidence="2 3">DSM 44819</strain>
    </source>
</reference>
<comment type="caution">
    <text evidence="2">The sequence shown here is derived from an EMBL/GenBank/DDBJ whole genome shotgun (WGS) entry which is preliminary data.</text>
</comment>
<evidence type="ECO:0000313" key="1">
    <source>
        <dbReference type="EMBL" id="GIM87552.1"/>
    </source>
</evidence>